<proteinExistence type="predicted"/>
<name>A0AAV8YR07_9CUCU</name>
<organism evidence="1 2">
    <name type="scientific">Aromia moschata</name>
    <dbReference type="NCBI Taxonomy" id="1265417"/>
    <lineage>
        <taxon>Eukaryota</taxon>
        <taxon>Metazoa</taxon>
        <taxon>Ecdysozoa</taxon>
        <taxon>Arthropoda</taxon>
        <taxon>Hexapoda</taxon>
        <taxon>Insecta</taxon>
        <taxon>Pterygota</taxon>
        <taxon>Neoptera</taxon>
        <taxon>Endopterygota</taxon>
        <taxon>Coleoptera</taxon>
        <taxon>Polyphaga</taxon>
        <taxon>Cucujiformia</taxon>
        <taxon>Chrysomeloidea</taxon>
        <taxon>Cerambycidae</taxon>
        <taxon>Cerambycinae</taxon>
        <taxon>Callichromatini</taxon>
        <taxon>Aromia</taxon>
    </lineage>
</organism>
<sequence>MEQRIKPQTRCNKIKANKCNKIYRERALEGEAQQVTHLVDFSADNYSVIWELLCDRYDNKSLLVNDHLKLLFGLPTQQKESALDLRNMLDSVTKHLHAFEKLGINIESWDPIIIIGELEEENLYTEYIDTAAKTSVAGRHLYECLRQVPTVIFRRRQATVTLVDGLSQVQDILTTTVTDRASVTVSVED</sequence>
<dbReference type="InterPro" id="IPR005312">
    <property type="entry name" value="DUF1759"/>
</dbReference>
<keyword evidence="2" id="KW-1185">Reference proteome</keyword>
<dbReference type="Proteomes" id="UP001162162">
    <property type="component" value="Unassembled WGS sequence"/>
</dbReference>
<accession>A0AAV8YR07</accession>
<dbReference type="Pfam" id="PF03564">
    <property type="entry name" value="DUF1759"/>
    <property type="match status" value="1"/>
</dbReference>
<evidence type="ECO:0000313" key="1">
    <source>
        <dbReference type="EMBL" id="KAJ8953382.1"/>
    </source>
</evidence>
<gene>
    <name evidence="1" type="ORF">NQ318_023499</name>
</gene>
<evidence type="ECO:0000313" key="2">
    <source>
        <dbReference type="Proteomes" id="UP001162162"/>
    </source>
</evidence>
<reference evidence="1" key="1">
    <citation type="journal article" date="2023" name="Insect Mol. Biol.">
        <title>Genome sequencing provides insights into the evolution of gene families encoding plant cell wall-degrading enzymes in longhorned beetles.</title>
        <authorList>
            <person name="Shin N.R."/>
            <person name="Okamura Y."/>
            <person name="Kirsch R."/>
            <person name="Pauchet Y."/>
        </authorList>
    </citation>
    <scope>NUCLEOTIDE SEQUENCE</scope>
    <source>
        <strain evidence="1">AMC_N1</strain>
    </source>
</reference>
<comment type="caution">
    <text evidence="1">The sequence shown here is derived from an EMBL/GenBank/DDBJ whole genome shotgun (WGS) entry which is preliminary data.</text>
</comment>
<protein>
    <submittedName>
        <fullName evidence="1">Uncharacterized protein</fullName>
    </submittedName>
</protein>
<dbReference type="AlphaFoldDB" id="A0AAV8YR07"/>
<dbReference type="EMBL" id="JAPWTK010000056">
    <property type="protein sequence ID" value="KAJ8953382.1"/>
    <property type="molecule type" value="Genomic_DNA"/>
</dbReference>